<dbReference type="GO" id="GO:0008168">
    <property type="term" value="F:methyltransferase activity"/>
    <property type="evidence" value="ECO:0007669"/>
    <property type="project" value="UniProtKB-KW"/>
</dbReference>
<accession>A0A4V2RXB2</accession>
<reference evidence="1 2" key="1">
    <citation type="submission" date="2019-03" db="EMBL/GenBank/DDBJ databases">
        <title>Genomic Encyclopedia of Type Strains, Phase IV (KMG-IV): sequencing the most valuable type-strain genomes for metagenomic binning, comparative biology and taxonomic classification.</title>
        <authorList>
            <person name="Goeker M."/>
        </authorList>
    </citation>
    <scope>NUCLEOTIDE SEQUENCE [LARGE SCALE GENOMIC DNA]</scope>
    <source>
        <strain evidence="1 2">DSM 22958</strain>
    </source>
</reference>
<keyword evidence="1" id="KW-0489">Methyltransferase</keyword>
<dbReference type="NCBIfam" id="TIGR04325">
    <property type="entry name" value="MTase_LIC12133"/>
    <property type="match status" value="1"/>
</dbReference>
<gene>
    <name evidence="1" type="ORF">EV666_10714</name>
</gene>
<dbReference type="EMBL" id="SLWL01000007">
    <property type="protein sequence ID" value="TCO12988.1"/>
    <property type="molecule type" value="Genomic_DNA"/>
</dbReference>
<dbReference type="Proteomes" id="UP000294881">
    <property type="component" value="Unassembled WGS sequence"/>
</dbReference>
<dbReference type="AlphaFoldDB" id="A0A4V2RXB2"/>
<organism evidence="1 2">
    <name type="scientific">Camelimonas lactis</name>
    <dbReference type="NCBI Taxonomy" id="659006"/>
    <lineage>
        <taxon>Bacteria</taxon>
        <taxon>Pseudomonadati</taxon>
        <taxon>Pseudomonadota</taxon>
        <taxon>Alphaproteobacteria</taxon>
        <taxon>Hyphomicrobiales</taxon>
        <taxon>Chelatococcaceae</taxon>
        <taxon>Camelimonas</taxon>
    </lineage>
</organism>
<name>A0A4V2RXB2_9HYPH</name>
<dbReference type="SUPFAM" id="SSF53335">
    <property type="entry name" value="S-adenosyl-L-methionine-dependent methyltransferases"/>
    <property type="match status" value="1"/>
</dbReference>
<sequence>MLTSALTSVARISLCRSGIGGLIGQAPGVRAAYSRWALYRLNVGGVFNGCFGSWDEAMAAIPSDRLAGWDHDAAAAIFDAPLSRQPSVYASMFWLSQLLRPGDRIVDLGGGAAITQRLHTARAPLPRGVHWTVVETPAVARFGASLAEKGDLGGVTFVDSLDAAGACDVFFSAGAMQYMPDGLGTLGAVLAKRPRAVVLNKLPLAAAADYWTLQNFGPAVCPYRVWRRSDFIAAVTAQGYALKDAWDVVELACDIPFHPELYVPMFAGLAFVRTDP</sequence>
<dbReference type="InterPro" id="IPR027612">
    <property type="entry name" value="Put_MTase_LIC12133"/>
</dbReference>
<comment type="caution">
    <text evidence="1">The sequence shown here is derived from an EMBL/GenBank/DDBJ whole genome shotgun (WGS) entry which is preliminary data.</text>
</comment>
<dbReference type="Gene3D" id="3.40.50.150">
    <property type="entry name" value="Vaccinia Virus protein VP39"/>
    <property type="match status" value="1"/>
</dbReference>
<keyword evidence="2" id="KW-1185">Reference proteome</keyword>
<evidence type="ECO:0000313" key="1">
    <source>
        <dbReference type="EMBL" id="TCO12988.1"/>
    </source>
</evidence>
<proteinExistence type="predicted"/>
<evidence type="ECO:0000313" key="2">
    <source>
        <dbReference type="Proteomes" id="UP000294881"/>
    </source>
</evidence>
<keyword evidence="1" id="KW-0808">Transferase</keyword>
<protein>
    <submittedName>
        <fullName evidence="1">Putative methyltransferase (TIGR04325 family)</fullName>
    </submittedName>
</protein>
<dbReference type="OrthoDB" id="118271at2"/>
<dbReference type="InterPro" id="IPR029063">
    <property type="entry name" value="SAM-dependent_MTases_sf"/>
</dbReference>
<dbReference type="RefSeq" id="WP_132006556.1">
    <property type="nucleotide sequence ID" value="NZ_JBHUNN010000001.1"/>
</dbReference>
<dbReference type="GO" id="GO:0032259">
    <property type="term" value="P:methylation"/>
    <property type="evidence" value="ECO:0007669"/>
    <property type="project" value="UniProtKB-KW"/>
</dbReference>